<dbReference type="GO" id="GO:0006310">
    <property type="term" value="P:DNA recombination"/>
    <property type="evidence" value="ECO:0007669"/>
    <property type="project" value="UniProtKB-KW"/>
</dbReference>
<name>A0A6N2MLM3_SALVM</name>
<proteinExistence type="inferred from homology"/>
<keyword evidence="1" id="KW-0233">DNA recombination</keyword>
<keyword evidence="1" id="KW-0234">DNA repair</keyword>
<dbReference type="Pfam" id="PF05970">
    <property type="entry name" value="PIF1"/>
    <property type="match status" value="1"/>
</dbReference>
<sequence length="162" mass="18273">MRTRHVKLKKSTHLSRLIEMTTLIVWDEAPMNNRYYFEALDRSLRDVLGQINADNQHQLFGGKSILLGGDFRQILPIVPGERAIVTPKNINVTQINNFILGITHGQQHIYLSIDSVQASCSDDNSINLLYPIEFINQLEFNGVPSHIIALKVASTNYAAEKS</sequence>
<dbReference type="PANTHER" id="PTHR10492">
    <property type="match status" value="1"/>
</dbReference>
<dbReference type="EC" id="5.6.2.3" evidence="1"/>
<comment type="catalytic activity">
    <reaction evidence="1">
        <text>ATP + H2O = ADP + phosphate + H(+)</text>
        <dbReference type="Rhea" id="RHEA:13065"/>
        <dbReference type="ChEBI" id="CHEBI:15377"/>
        <dbReference type="ChEBI" id="CHEBI:15378"/>
        <dbReference type="ChEBI" id="CHEBI:30616"/>
        <dbReference type="ChEBI" id="CHEBI:43474"/>
        <dbReference type="ChEBI" id="CHEBI:456216"/>
        <dbReference type="EC" id="5.6.2.3"/>
    </reaction>
</comment>
<dbReference type="InterPro" id="IPR027417">
    <property type="entry name" value="P-loop_NTPase"/>
</dbReference>
<keyword evidence="1" id="KW-0227">DNA damage</keyword>
<dbReference type="EMBL" id="CAADRP010001842">
    <property type="protein sequence ID" value="VFU54568.1"/>
    <property type="molecule type" value="Genomic_DNA"/>
</dbReference>
<feature type="domain" description="DNA helicase Pif1-like DEAD-box helicase" evidence="2">
    <location>
        <begin position="5"/>
        <end position="83"/>
    </location>
</feature>
<gene>
    <name evidence="3" type="ORF">SVIM_LOCUS382171</name>
</gene>
<protein>
    <recommendedName>
        <fullName evidence="1">ATP-dependent DNA helicase</fullName>
        <ecNumber evidence="1">5.6.2.3</ecNumber>
    </recommendedName>
</protein>
<dbReference type="GO" id="GO:0043139">
    <property type="term" value="F:5'-3' DNA helicase activity"/>
    <property type="evidence" value="ECO:0007669"/>
    <property type="project" value="UniProtKB-EC"/>
</dbReference>
<evidence type="ECO:0000313" key="3">
    <source>
        <dbReference type="EMBL" id="VFU54568.1"/>
    </source>
</evidence>
<dbReference type="Gene3D" id="3.40.50.300">
    <property type="entry name" value="P-loop containing nucleotide triphosphate hydrolases"/>
    <property type="match status" value="1"/>
</dbReference>
<dbReference type="PANTHER" id="PTHR10492:SF57">
    <property type="entry name" value="ATP-DEPENDENT DNA HELICASE"/>
    <property type="match status" value="1"/>
</dbReference>
<reference evidence="3" key="1">
    <citation type="submission" date="2019-03" db="EMBL/GenBank/DDBJ databases">
        <authorList>
            <person name="Mank J."/>
            <person name="Almeida P."/>
        </authorList>
    </citation>
    <scope>NUCLEOTIDE SEQUENCE</scope>
    <source>
        <strain evidence="3">78183</strain>
    </source>
</reference>
<dbReference type="GO" id="GO:0016787">
    <property type="term" value="F:hydrolase activity"/>
    <property type="evidence" value="ECO:0007669"/>
    <property type="project" value="UniProtKB-KW"/>
</dbReference>
<dbReference type="GO" id="GO:0005524">
    <property type="term" value="F:ATP binding"/>
    <property type="evidence" value="ECO:0007669"/>
    <property type="project" value="UniProtKB-KW"/>
</dbReference>
<evidence type="ECO:0000259" key="2">
    <source>
        <dbReference type="Pfam" id="PF05970"/>
    </source>
</evidence>
<accession>A0A6N2MLM3</accession>
<organism evidence="3">
    <name type="scientific">Salix viminalis</name>
    <name type="common">Common osier</name>
    <name type="synonym">Basket willow</name>
    <dbReference type="NCBI Taxonomy" id="40686"/>
    <lineage>
        <taxon>Eukaryota</taxon>
        <taxon>Viridiplantae</taxon>
        <taxon>Streptophyta</taxon>
        <taxon>Embryophyta</taxon>
        <taxon>Tracheophyta</taxon>
        <taxon>Spermatophyta</taxon>
        <taxon>Magnoliopsida</taxon>
        <taxon>eudicotyledons</taxon>
        <taxon>Gunneridae</taxon>
        <taxon>Pentapetalae</taxon>
        <taxon>rosids</taxon>
        <taxon>fabids</taxon>
        <taxon>Malpighiales</taxon>
        <taxon>Salicaceae</taxon>
        <taxon>Saliceae</taxon>
        <taxon>Salix</taxon>
    </lineage>
</organism>
<dbReference type="GO" id="GO:0006281">
    <property type="term" value="P:DNA repair"/>
    <property type="evidence" value="ECO:0007669"/>
    <property type="project" value="UniProtKB-KW"/>
</dbReference>
<dbReference type="AlphaFoldDB" id="A0A6N2MLM3"/>
<keyword evidence="1" id="KW-0067">ATP-binding</keyword>
<comment type="cofactor">
    <cofactor evidence="1">
        <name>Mg(2+)</name>
        <dbReference type="ChEBI" id="CHEBI:18420"/>
    </cofactor>
</comment>
<keyword evidence="1" id="KW-0347">Helicase</keyword>
<keyword evidence="1" id="KW-0378">Hydrolase</keyword>
<dbReference type="InterPro" id="IPR010285">
    <property type="entry name" value="DNA_helicase_pif1-like_DEAD"/>
</dbReference>
<dbReference type="GO" id="GO:0000723">
    <property type="term" value="P:telomere maintenance"/>
    <property type="evidence" value="ECO:0007669"/>
    <property type="project" value="InterPro"/>
</dbReference>
<keyword evidence="1" id="KW-0547">Nucleotide-binding</keyword>
<evidence type="ECO:0000256" key="1">
    <source>
        <dbReference type="RuleBase" id="RU363044"/>
    </source>
</evidence>
<comment type="similarity">
    <text evidence="1">Belongs to the helicase family.</text>
</comment>